<comment type="caution">
    <text evidence="3">The sequence shown here is derived from an EMBL/GenBank/DDBJ whole genome shotgun (WGS) entry which is preliminary data.</text>
</comment>
<dbReference type="PANTHER" id="PTHR12064">
    <property type="entry name" value="METAL TRANSPORTER CNNM"/>
    <property type="match status" value="1"/>
</dbReference>
<dbReference type="GO" id="GO:0010960">
    <property type="term" value="P:magnesium ion homeostasis"/>
    <property type="evidence" value="ECO:0007669"/>
    <property type="project" value="InterPro"/>
</dbReference>
<name>S8DR27_9LAMI</name>
<keyword evidence="4" id="KW-1185">Reference proteome</keyword>
<evidence type="ECO:0000313" key="3">
    <source>
        <dbReference type="EMBL" id="EPS62272.1"/>
    </source>
</evidence>
<feature type="domain" description="CBS" evidence="2">
    <location>
        <begin position="40"/>
        <end position="127"/>
    </location>
</feature>
<evidence type="ECO:0000313" key="4">
    <source>
        <dbReference type="Proteomes" id="UP000015453"/>
    </source>
</evidence>
<evidence type="ECO:0000256" key="1">
    <source>
        <dbReference type="PROSITE-ProRule" id="PRU00703"/>
    </source>
</evidence>
<dbReference type="InterPro" id="IPR046342">
    <property type="entry name" value="CBS_dom_sf"/>
</dbReference>
<reference evidence="3 4" key="1">
    <citation type="journal article" date="2013" name="BMC Genomics">
        <title>The miniature genome of a carnivorous plant Genlisea aurea contains a low number of genes and short non-coding sequences.</title>
        <authorList>
            <person name="Leushkin E.V."/>
            <person name="Sutormin R.A."/>
            <person name="Nabieva E.R."/>
            <person name="Penin A.A."/>
            <person name="Kondrashov A.S."/>
            <person name="Logacheva M.D."/>
        </authorList>
    </citation>
    <scope>NUCLEOTIDE SEQUENCE [LARGE SCALE GENOMIC DNA]</scope>
</reference>
<dbReference type="InterPro" id="IPR045095">
    <property type="entry name" value="ACDP"/>
</dbReference>
<dbReference type="GO" id="GO:0005737">
    <property type="term" value="C:cytoplasm"/>
    <property type="evidence" value="ECO:0007669"/>
    <property type="project" value="TreeGrafter"/>
</dbReference>
<dbReference type="Gene3D" id="3.10.580.10">
    <property type="entry name" value="CBS-domain"/>
    <property type="match status" value="1"/>
</dbReference>
<dbReference type="InterPro" id="IPR000644">
    <property type="entry name" value="CBS_dom"/>
</dbReference>
<accession>S8DR27</accession>
<keyword evidence="1" id="KW-0129">CBS domain</keyword>
<dbReference type="PROSITE" id="PS51371">
    <property type="entry name" value="CBS"/>
    <property type="match status" value="1"/>
</dbReference>
<dbReference type="EMBL" id="AUSU01006258">
    <property type="protein sequence ID" value="EPS62272.1"/>
    <property type="molecule type" value="Genomic_DNA"/>
</dbReference>
<gene>
    <name evidence="3" type="ORF">M569_12519</name>
</gene>
<dbReference type="GO" id="GO:0030026">
    <property type="term" value="P:intracellular manganese ion homeostasis"/>
    <property type="evidence" value="ECO:0007669"/>
    <property type="project" value="TreeGrafter"/>
</dbReference>
<dbReference type="AlphaFoldDB" id="S8DR27"/>
<protein>
    <recommendedName>
        <fullName evidence="2">CBS domain-containing protein</fullName>
    </recommendedName>
</protein>
<evidence type="ECO:0000259" key="2">
    <source>
        <dbReference type="PROSITE" id="PS51371"/>
    </source>
</evidence>
<organism evidence="3 4">
    <name type="scientific">Genlisea aurea</name>
    <dbReference type="NCBI Taxonomy" id="192259"/>
    <lineage>
        <taxon>Eukaryota</taxon>
        <taxon>Viridiplantae</taxon>
        <taxon>Streptophyta</taxon>
        <taxon>Embryophyta</taxon>
        <taxon>Tracheophyta</taxon>
        <taxon>Spermatophyta</taxon>
        <taxon>Magnoliopsida</taxon>
        <taxon>eudicotyledons</taxon>
        <taxon>Gunneridae</taxon>
        <taxon>Pentapetalae</taxon>
        <taxon>asterids</taxon>
        <taxon>lamiids</taxon>
        <taxon>Lamiales</taxon>
        <taxon>Lentibulariaceae</taxon>
        <taxon>Genlisea</taxon>
    </lineage>
</organism>
<dbReference type="PANTHER" id="PTHR12064:SF36">
    <property type="entry name" value="DOMAIN-CONTAINING PROTEIN, PUTATIVE, EXPRESSED-RELATED"/>
    <property type="match status" value="1"/>
</dbReference>
<dbReference type="SUPFAM" id="SSF54631">
    <property type="entry name" value="CBS-domain pair"/>
    <property type="match status" value="1"/>
</dbReference>
<dbReference type="Proteomes" id="UP000015453">
    <property type="component" value="Unassembled WGS sequence"/>
</dbReference>
<dbReference type="OrthoDB" id="5353557at2759"/>
<sequence>MILCKGHSRVPIYSNNPTNIIGLILVKNLIKYRAEEEVVMIRDLNILSIPRFEEEEPLYDILNQFQKGQSHMGVVIRNAEDPPDSVVISMESASPSMSPHNERTEIVGIITMEDVLEHLLQEPIFDETDEFRDIDGDEL</sequence>
<proteinExistence type="predicted"/>